<evidence type="ECO:0000256" key="2">
    <source>
        <dbReference type="ARBA" id="ARBA00010617"/>
    </source>
</evidence>
<evidence type="ECO:0008006" key="10">
    <source>
        <dbReference type="Google" id="ProtNLM"/>
    </source>
</evidence>
<keyword evidence="9" id="KW-1185">Reference proteome</keyword>
<evidence type="ECO:0000256" key="7">
    <source>
        <dbReference type="ARBA" id="ARBA00023033"/>
    </source>
</evidence>
<keyword evidence="4" id="KW-0479">Metal-binding</keyword>
<organism evidence="8 9">
    <name type="scientific">Athelia psychrophila</name>
    <dbReference type="NCBI Taxonomy" id="1759441"/>
    <lineage>
        <taxon>Eukaryota</taxon>
        <taxon>Fungi</taxon>
        <taxon>Dikarya</taxon>
        <taxon>Basidiomycota</taxon>
        <taxon>Agaricomycotina</taxon>
        <taxon>Agaricomycetes</taxon>
        <taxon>Agaricomycetidae</taxon>
        <taxon>Atheliales</taxon>
        <taxon>Atheliaceae</taxon>
        <taxon>Athelia</taxon>
    </lineage>
</organism>
<evidence type="ECO:0000256" key="4">
    <source>
        <dbReference type="ARBA" id="ARBA00022723"/>
    </source>
</evidence>
<keyword evidence="3" id="KW-0349">Heme</keyword>
<dbReference type="Pfam" id="PF00067">
    <property type="entry name" value="p450"/>
    <property type="match status" value="1"/>
</dbReference>
<evidence type="ECO:0000256" key="1">
    <source>
        <dbReference type="ARBA" id="ARBA00001971"/>
    </source>
</evidence>
<evidence type="ECO:0000313" key="9">
    <source>
        <dbReference type="Proteomes" id="UP000076532"/>
    </source>
</evidence>
<protein>
    <recommendedName>
        <fullName evidence="10">Cytochrome P450</fullName>
    </recommendedName>
</protein>
<evidence type="ECO:0000256" key="5">
    <source>
        <dbReference type="ARBA" id="ARBA00023002"/>
    </source>
</evidence>
<sequence>MPGAFLVDTVPILKHAPSRFPGVGFKRKAKEWKRHIDETLEAPFNAIKEEIASGVAKPSFAQRCLRDMDPNTDTDYQERIIKGTAGVMYGAGADTSVSFVANFVLAMIQYPAVQRRAQAELDSVLGPDRLPTFDDMPPYHTFLQSPKSATVGRSCCRLQSRTCSRRTIYSCLQSLHRGPNTQESRSNQSSKI</sequence>
<dbReference type="InterPro" id="IPR001128">
    <property type="entry name" value="Cyt_P450"/>
</dbReference>
<name>A0A165YME4_9AGAM</name>
<comment type="cofactor">
    <cofactor evidence="1">
        <name>heme</name>
        <dbReference type="ChEBI" id="CHEBI:30413"/>
    </cofactor>
</comment>
<dbReference type="Proteomes" id="UP000076532">
    <property type="component" value="Unassembled WGS sequence"/>
</dbReference>
<evidence type="ECO:0000256" key="6">
    <source>
        <dbReference type="ARBA" id="ARBA00023004"/>
    </source>
</evidence>
<keyword evidence="5" id="KW-0560">Oxidoreductase</keyword>
<reference evidence="8 9" key="1">
    <citation type="journal article" date="2016" name="Mol. Biol. Evol.">
        <title>Comparative Genomics of Early-Diverging Mushroom-Forming Fungi Provides Insights into the Origins of Lignocellulose Decay Capabilities.</title>
        <authorList>
            <person name="Nagy L.G."/>
            <person name="Riley R."/>
            <person name="Tritt A."/>
            <person name="Adam C."/>
            <person name="Daum C."/>
            <person name="Floudas D."/>
            <person name="Sun H."/>
            <person name="Yadav J.S."/>
            <person name="Pangilinan J."/>
            <person name="Larsson K.H."/>
            <person name="Matsuura K."/>
            <person name="Barry K."/>
            <person name="Labutti K."/>
            <person name="Kuo R."/>
            <person name="Ohm R.A."/>
            <person name="Bhattacharya S.S."/>
            <person name="Shirouzu T."/>
            <person name="Yoshinaga Y."/>
            <person name="Martin F.M."/>
            <person name="Grigoriev I.V."/>
            <person name="Hibbett D.S."/>
        </authorList>
    </citation>
    <scope>NUCLEOTIDE SEQUENCE [LARGE SCALE GENOMIC DNA]</scope>
    <source>
        <strain evidence="8 9">CBS 109695</strain>
    </source>
</reference>
<keyword evidence="7" id="KW-0503">Monooxygenase</keyword>
<dbReference type="GO" id="GO:0016705">
    <property type="term" value="F:oxidoreductase activity, acting on paired donors, with incorporation or reduction of molecular oxygen"/>
    <property type="evidence" value="ECO:0007669"/>
    <property type="project" value="InterPro"/>
</dbReference>
<dbReference type="AlphaFoldDB" id="A0A165YME4"/>
<dbReference type="PANTHER" id="PTHR46300">
    <property type="entry name" value="P450, PUTATIVE (EUROFUNG)-RELATED-RELATED"/>
    <property type="match status" value="1"/>
</dbReference>
<dbReference type="Gene3D" id="1.10.630.10">
    <property type="entry name" value="Cytochrome P450"/>
    <property type="match status" value="1"/>
</dbReference>
<dbReference type="GO" id="GO:0020037">
    <property type="term" value="F:heme binding"/>
    <property type="evidence" value="ECO:0007669"/>
    <property type="project" value="InterPro"/>
</dbReference>
<dbReference type="GO" id="GO:0005506">
    <property type="term" value="F:iron ion binding"/>
    <property type="evidence" value="ECO:0007669"/>
    <property type="project" value="InterPro"/>
</dbReference>
<keyword evidence="6" id="KW-0408">Iron</keyword>
<evidence type="ECO:0000256" key="3">
    <source>
        <dbReference type="ARBA" id="ARBA00022617"/>
    </source>
</evidence>
<dbReference type="InterPro" id="IPR050364">
    <property type="entry name" value="Cytochrome_P450_fung"/>
</dbReference>
<comment type="similarity">
    <text evidence="2">Belongs to the cytochrome P450 family.</text>
</comment>
<dbReference type="EMBL" id="KV417694">
    <property type="protein sequence ID" value="KZP09719.1"/>
    <property type="molecule type" value="Genomic_DNA"/>
</dbReference>
<gene>
    <name evidence="8" type="ORF">FIBSPDRAFT_963755</name>
</gene>
<dbReference type="PANTHER" id="PTHR46300:SF7">
    <property type="entry name" value="P450, PUTATIVE (EUROFUNG)-RELATED"/>
    <property type="match status" value="1"/>
</dbReference>
<dbReference type="GO" id="GO:0004497">
    <property type="term" value="F:monooxygenase activity"/>
    <property type="evidence" value="ECO:0007669"/>
    <property type="project" value="UniProtKB-KW"/>
</dbReference>
<dbReference type="OrthoDB" id="2789670at2759"/>
<evidence type="ECO:0000313" key="8">
    <source>
        <dbReference type="EMBL" id="KZP09719.1"/>
    </source>
</evidence>
<dbReference type="STRING" id="436010.A0A165YME4"/>
<accession>A0A165YME4</accession>
<dbReference type="SUPFAM" id="SSF48264">
    <property type="entry name" value="Cytochrome P450"/>
    <property type="match status" value="1"/>
</dbReference>
<dbReference type="InterPro" id="IPR036396">
    <property type="entry name" value="Cyt_P450_sf"/>
</dbReference>
<proteinExistence type="inferred from homology"/>